<sequence length="314" mass="34182">MEACDGAIVVNTVLLLILIGAVAFDIIIGEPPARVHPVVWMGKIIHLLEKHAPQNNRALYGASMTFITIAPFAVTGILLTRTNHIFAIIASIYLLKSTFSINMLFGSAKKIEDQLKHGRIETVRSELRTLVSRDTNNLDETKATSATIESVSENYVDGILTPMFYFVLFGLPGALVYKVVNTLDSMVGYKKPPYQQLGFVPARVDDFLNYIPARISALIIALASNNPAATLKCASREHIKTPSPNSGWPIAATACALGITLEKPGTYILNKGADIPEPDRITQAITLIKKATVVSIVAVIILLYCTTSLCRINF</sequence>
<keyword evidence="12" id="KW-0436">Ligase</keyword>
<dbReference type="GO" id="GO:0015420">
    <property type="term" value="F:ABC-type vitamin B12 transporter activity"/>
    <property type="evidence" value="ECO:0007669"/>
    <property type="project" value="UniProtKB-UniRule"/>
</dbReference>
<evidence type="ECO:0000256" key="7">
    <source>
        <dbReference type="ARBA" id="ARBA00022573"/>
    </source>
</evidence>
<keyword evidence="9 11" id="KW-1133">Transmembrane helix</keyword>
<keyword evidence="7 11" id="KW-0169">Cobalamin biosynthesis</keyword>
<comment type="caution">
    <text evidence="11">Lacks conserved residue(s) required for the propagation of feature annotation.</text>
</comment>
<dbReference type="UniPathway" id="UPA00148"/>
<evidence type="ECO:0000256" key="4">
    <source>
        <dbReference type="ARBA" id="ARBA00006263"/>
    </source>
</evidence>
<feature type="transmembrane region" description="Helical" evidence="11">
    <location>
        <begin position="58"/>
        <end position="79"/>
    </location>
</feature>
<comment type="subcellular location">
    <subcellularLocation>
        <location evidence="2 11">Cell membrane</location>
        <topology evidence="2 11">Multi-pass membrane protein</topology>
    </subcellularLocation>
</comment>
<dbReference type="HAMAP" id="MF_00024">
    <property type="entry name" value="CobD_CbiB"/>
    <property type="match status" value="1"/>
</dbReference>
<feature type="transmembrane region" description="Helical" evidence="11">
    <location>
        <begin position="291"/>
        <end position="309"/>
    </location>
</feature>
<dbReference type="GO" id="GO:0016874">
    <property type="term" value="F:ligase activity"/>
    <property type="evidence" value="ECO:0007669"/>
    <property type="project" value="UniProtKB-KW"/>
</dbReference>
<evidence type="ECO:0000313" key="12">
    <source>
        <dbReference type="EMBL" id="RZB32657.1"/>
    </source>
</evidence>
<comment type="caution">
    <text evidence="12">The sequence shown here is derived from an EMBL/GenBank/DDBJ whole genome shotgun (WGS) entry which is preliminary data.</text>
</comment>
<dbReference type="GO" id="GO:0005886">
    <property type="term" value="C:plasma membrane"/>
    <property type="evidence" value="ECO:0007669"/>
    <property type="project" value="UniProtKB-SubCell"/>
</dbReference>
<reference evidence="13" key="1">
    <citation type="submission" date="2019-01" db="EMBL/GenBank/DDBJ databases">
        <title>Anaerobic oxidation of ethane by archaea from a marine hydrocarbon seep.</title>
        <authorList>
            <person name="Musat F."/>
        </authorList>
    </citation>
    <scope>NUCLEOTIDE SEQUENCE [LARGE SCALE GENOMIC DNA]</scope>
</reference>
<dbReference type="EMBL" id="RPGO01000005">
    <property type="protein sequence ID" value="RZB32657.1"/>
    <property type="molecule type" value="Genomic_DNA"/>
</dbReference>
<evidence type="ECO:0000256" key="11">
    <source>
        <dbReference type="HAMAP-Rule" id="MF_00024"/>
    </source>
</evidence>
<keyword evidence="10 11" id="KW-0472">Membrane</keyword>
<comment type="function">
    <text evidence="1 11">Converts cobyric acid to cobinamide by the addition of aminopropanol on the F carboxylic group.</text>
</comment>
<dbReference type="NCBIfam" id="NF002281">
    <property type="entry name" value="PRK01209.2-5"/>
    <property type="match status" value="1"/>
</dbReference>
<keyword evidence="6 11" id="KW-1003">Cell membrane</keyword>
<evidence type="ECO:0000256" key="5">
    <source>
        <dbReference type="ARBA" id="ARBA00016185"/>
    </source>
</evidence>
<proteinExistence type="inferred from homology"/>
<dbReference type="InterPro" id="IPR004485">
    <property type="entry name" value="Cobalamin_biosynth_CobD/CbiB"/>
</dbReference>
<feature type="transmembrane region" description="Helical" evidence="11">
    <location>
        <begin position="85"/>
        <end position="105"/>
    </location>
</feature>
<evidence type="ECO:0000256" key="3">
    <source>
        <dbReference type="ARBA" id="ARBA00004953"/>
    </source>
</evidence>
<dbReference type="PANTHER" id="PTHR34308">
    <property type="entry name" value="COBALAMIN BIOSYNTHESIS PROTEIN CBIB"/>
    <property type="match status" value="1"/>
</dbReference>
<protein>
    <recommendedName>
        <fullName evidence="5 11">Probable cobalamin biosynthesis protein CobD</fullName>
    </recommendedName>
</protein>
<comment type="pathway">
    <text evidence="3 11">Cofactor biosynthesis; adenosylcobalamin biosynthesis.</text>
</comment>
<dbReference type="Pfam" id="PF03186">
    <property type="entry name" value="CobD_Cbib"/>
    <property type="match status" value="1"/>
</dbReference>
<evidence type="ECO:0000256" key="8">
    <source>
        <dbReference type="ARBA" id="ARBA00022692"/>
    </source>
</evidence>
<dbReference type="NCBIfam" id="TIGR00380">
    <property type="entry name" value="cobal_cbiB"/>
    <property type="match status" value="1"/>
</dbReference>
<organism evidence="12 13">
    <name type="scientific">Candidatus Argoarchaeum ethanivorans</name>
    <dbReference type="NCBI Taxonomy" id="2608793"/>
    <lineage>
        <taxon>Archaea</taxon>
        <taxon>Methanobacteriati</taxon>
        <taxon>Methanobacteriota</taxon>
        <taxon>Stenosarchaea group</taxon>
        <taxon>Methanomicrobia</taxon>
        <taxon>Methanosarcinales</taxon>
        <taxon>Methanosarcinales incertae sedis</taxon>
        <taxon>GOM Arc I cluster</taxon>
        <taxon>Candidatus Argoarchaeum</taxon>
    </lineage>
</organism>
<accession>A0A8B3S5M8</accession>
<feature type="transmembrane region" description="Helical" evidence="11">
    <location>
        <begin position="6"/>
        <end position="28"/>
    </location>
</feature>
<keyword evidence="8 11" id="KW-0812">Transmembrane</keyword>
<dbReference type="GO" id="GO:0048472">
    <property type="term" value="F:threonine-phosphate decarboxylase activity"/>
    <property type="evidence" value="ECO:0007669"/>
    <property type="project" value="InterPro"/>
</dbReference>
<evidence type="ECO:0000256" key="6">
    <source>
        <dbReference type="ARBA" id="ARBA00022475"/>
    </source>
</evidence>
<dbReference type="GO" id="GO:0009236">
    <property type="term" value="P:cobalamin biosynthetic process"/>
    <property type="evidence" value="ECO:0007669"/>
    <property type="project" value="UniProtKB-UniRule"/>
</dbReference>
<dbReference type="Proteomes" id="UP000291831">
    <property type="component" value="Unassembled WGS sequence"/>
</dbReference>
<dbReference type="PANTHER" id="PTHR34308:SF1">
    <property type="entry name" value="COBALAMIN BIOSYNTHESIS PROTEIN CBIB"/>
    <property type="match status" value="1"/>
</dbReference>
<gene>
    <name evidence="11" type="primary">cobD</name>
    <name evidence="12" type="ORF">AEth_00335</name>
</gene>
<evidence type="ECO:0000256" key="2">
    <source>
        <dbReference type="ARBA" id="ARBA00004651"/>
    </source>
</evidence>
<evidence type="ECO:0000256" key="9">
    <source>
        <dbReference type="ARBA" id="ARBA00022989"/>
    </source>
</evidence>
<evidence type="ECO:0000256" key="10">
    <source>
        <dbReference type="ARBA" id="ARBA00023136"/>
    </source>
</evidence>
<name>A0A8B3S5M8_9EURY</name>
<evidence type="ECO:0000313" key="13">
    <source>
        <dbReference type="Proteomes" id="UP000291831"/>
    </source>
</evidence>
<comment type="similarity">
    <text evidence="4 11">Belongs to the CobD/CbiB family.</text>
</comment>
<dbReference type="AlphaFoldDB" id="A0A8B3S5M8"/>
<evidence type="ECO:0000256" key="1">
    <source>
        <dbReference type="ARBA" id="ARBA00003384"/>
    </source>
</evidence>